<evidence type="ECO:0000313" key="2">
    <source>
        <dbReference type="Proteomes" id="UP000887568"/>
    </source>
</evidence>
<keyword evidence="2" id="KW-1185">Reference proteome</keyword>
<dbReference type="Proteomes" id="UP000887568">
    <property type="component" value="Unplaced"/>
</dbReference>
<accession>A0A914A732</accession>
<dbReference type="PANTHER" id="PTHR45749">
    <property type="match status" value="1"/>
</dbReference>
<evidence type="ECO:0000313" key="1">
    <source>
        <dbReference type="EnsemblMetazoa" id="XP_038059226.1"/>
    </source>
</evidence>
<dbReference type="AlphaFoldDB" id="A0A914A732"/>
<dbReference type="OMA" id="RNAQDIM"/>
<dbReference type="EnsemblMetazoa" id="XM_038203298.1">
    <property type="protein sequence ID" value="XP_038059226.1"/>
    <property type="gene ID" value="LOC119730416"/>
</dbReference>
<dbReference type="RefSeq" id="XP_038059226.1">
    <property type="nucleotide sequence ID" value="XM_038203298.1"/>
</dbReference>
<organism evidence="1 2">
    <name type="scientific">Patiria miniata</name>
    <name type="common">Bat star</name>
    <name type="synonym">Asterina miniata</name>
    <dbReference type="NCBI Taxonomy" id="46514"/>
    <lineage>
        <taxon>Eukaryota</taxon>
        <taxon>Metazoa</taxon>
        <taxon>Echinodermata</taxon>
        <taxon>Eleutherozoa</taxon>
        <taxon>Asterozoa</taxon>
        <taxon>Asteroidea</taxon>
        <taxon>Valvatacea</taxon>
        <taxon>Valvatida</taxon>
        <taxon>Asterinidae</taxon>
        <taxon>Patiria</taxon>
    </lineage>
</organism>
<dbReference type="OrthoDB" id="5984802at2759"/>
<evidence type="ECO:0008006" key="3">
    <source>
        <dbReference type="Google" id="ProtNLM"/>
    </source>
</evidence>
<proteinExistence type="predicted"/>
<reference evidence="1" key="1">
    <citation type="submission" date="2022-11" db="UniProtKB">
        <authorList>
            <consortium name="EnsemblMetazoa"/>
        </authorList>
    </citation>
    <scope>IDENTIFICATION</scope>
</reference>
<dbReference type="GeneID" id="119730416"/>
<sequence length="195" mass="21089">MDIIKDIKTSQVWTLMADETTDRANREQMTIVVRYLGKKQDGEGLIVKEDPVGVMDAFPEIRSAVGISKAEEEVRMTGSNIAAVLVKKTSELALDTNTLVAQCYDGAAAMSSQRVGVVANIKDVAPMADYYHCAMHGLNLATSRVVAVPVIRNAQDIMSSTITFVTDGAKREDLLTKIVATKGAKGKLIKLCTLL</sequence>
<dbReference type="PANTHER" id="PTHR45749:SF21">
    <property type="entry name" value="DUF4371 DOMAIN-CONTAINING PROTEIN"/>
    <property type="match status" value="1"/>
</dbReference>
<protein>
    <recommendedName>
        <fullName evidence="3">DUF4371 domain-containing protein</fullName>
    </recommendedName>
</protein>
<name>A0A914A732_PATMI</name>